<name>A0AAU7QEX9_9GAMM</name>
<accession>A0AAU7QEX9</accession>
<evidence type="ECO:0000313" key="1">
    <source>
        <dbReference type="EMBL" id="XBS70741.1"/>
    </source>
</evidence>
<reference evidence="1" key="1">
    <citation type="submission" date="2024-06" db="EMBL/GenBank/DDBJ databases">
        <authorList>
            <person name="Coelho C."/>
            <person name="Bento M."/>
            <person name="Garcia E."/>
            <person name="Camelo A."/>
            <person name="Brandao I."/>
            <person name="Espirito Santo C."/>
            <person name="Trovao J."/>
            <person name="Verissimo A."/>
            <person name="Costa J."/>
            <person name="Tiago I."/>
        </authorList>
    </citation>
    <scope>NUCLEOTIDE SEQUENCE</scope>
    <source>
        <strain evidence="1">KWT182</strain>
    </source>
</reference>
<protein>
    <submittedName>
        <fullName evidence="1">Uncharacterized protein</fullName>
    </submittedName>
</protein>
<sequence>MDTVSASSDALKQRFTITPCAEGSRDKSAALSQAKFAEKLIKAANDSASIAPGKKDATRTASVRVDVIRVAAASVKADAPHAAAVPVKADAPHNAAAPVKADAPHAAAAPVKADAPHTAAAPVKADARHTAAVPVKADEPCAAVAIGGDTPHKRASIRLMYGFKGVRDLAPPGTGDKFTVDLLNRALSLSHANLSHEKMSEIRQGIKVRNSAVRQFALTTRIDDTLARELLLSWSSWLKKEYDYISIQSALIKRLAKGRLSKYDNFKYLAAKNNAMELKVSAIAFQNLMPIFDRFINHGDDEGFIALQRCMIPERTQLSGIVTSIFFRRTSKLGLIWSQENNIPVYFDVDFTLKEASKKHRASYLPITFSEYKYYKKNQFSHVTERRLITQEPPFYLRCLGRK</sequence>
<gene>
    <name evidence="1" type="ORF">ABK905_06365</name>
</gene>
<proteinExistence type="predicted"/>
<dbReference type="AlphaFoldDB" id="A0AAU7QEX9"/>
<organism evidence="1">
    <name type="scientific">Acerihabitans sp. KWT182</name>
    <dbReference type="NCBI Taxonomy" id="3157919"/>
    <lineage>
        <taxon>Bacteria</taxon>
        <taxon>Pseudomonadati</taxon>
        <taxon>Pseudomonadota</taxon>
        <taxon>Gammaproteobacteria</taxon>
        <taxon>Enterobacterales</taxon>
        <taxon>Pectobacteriaceae</taxon>
        <taxon>Acerihabitans</taxon>
    </lineage>
</organism>
<dbReference type="EMBL" id="CP157947">
    <property type="protein sequence ID" value="XBS70741.1"/>
    <property type="molecule type" value="Genomic_DNA"/>
</dbReference>